<dbReference type="Pfam" id="PF23317">
    <property type="entry name" value="YVC1_C"/>
    <property type="match status" value="1"/>
</dbReference>
<feature type="domain" description="YVC1 N-terminal linker helical" evidence="4">
    <location>
        <begin position="459"/>
        <end position="642"/>
    </location>
</feature>
<feature type="transmembrane region" description="Helical" evidence="2">
    <location>
        <begin position="727"/>
        <end position="746"/>
    </location>
</feature>
<feature type="region of interest" description="Disordered" evidence="1">
    <location>
        <begin position="1095"/>
        <end position="1133"/>
    </location>
</feature>
<evidence type="ECO:0000313" key="6">
    <source>
        <dbReference type="EMBL" id="CAH0016268.1"/>
    </source>
</evidence>
<keyword evidence="2" id="KW-0472">Membrane</keyword>
<dbReference type="Proteomes" id="UP000696573">
    <property type="component" value="Unassembled WGS sequence"/>
</dbReference>
<keyword evidence="7" id="KW-1185">Reference proteome</keyword>
<feature type="region of interest" description="Disordered" evidence="1">
    <location>
        <begin position="1025"/>
        <end position="1045"/>
    </location>
</feature>
<organism evidence="6 7">
    <name type="scientific">Clonostachys rhizophaga</name>
    <dbReference type="NCBI Taxonomy" id="160324"/>
    <lineage>
        <taxon>Eukaryota</taxon>
        <taxon>Fungi</taxon>
        <taxon>Dikarya</taxon>
        <taxon>Ascomycota</taxon>
        <taxon>Pezizomycotina</taxon>
        <taxon>Sordariomycetes</taxon>
        <taxon>Hypocreomycetidae</taxon>
        <taxon>Hypocreales</taxon>
        <taxon>Bionectriaceae</taxon>
        <taxon>Clonostachys</taxon>
    </lineage>
</organism>
<feature type="transmembrane region" description="Helical" evidence="2">
    <location>
        <begin position="798"/>
        <end position="819"/>
    </location>
</feature>
<feature type="domain" description="Aminoglycoside phosphotransferase" evidence="3">
    <location>
        <begin position="31"/>
        <end position="263"/>
    </location>
</feature>
<evidence type="ECO:0000256" key="2">
    <source>
        <dbReference type="SAM" id="Phobius"/>
    </source>
</evidence>
<gene>
    <name evidence="6" type="ORF">CRHIZ90672A_00007448</name>
</gene>
<feature type="transmembrane region" description="Helical" evidence="2">
    <location>
        <begin position="857"/>
        <end position="879"/>
    </location>
</feature>
<feature type="transmembrane region" description="Helical" evidence="2">
    <location>
        <begin position="911"/>
        <end position="929"/>
    </location>
</feature>
<proteinExistence type="predicted"/>
<protein>
    <recommendedName>
        <fullName evidence="8">Aminoglycoside phosphotransferase domain-containing protein</fullName>
    </recommendedName>
</protein>
<dbReference type="InterPro" id="IPR041726">
    <property type="entry name" value="ACAD10_11_N"/>
</dbReference>
<feature type="transmembrane region" description="Helical" evidence="2">
    <location>
        <begin position="699"/>
        <end position="721"/>
    </location>
</feature>
<dbReference type="Gene3D" id="3.30.200.20">
    <property type="entry name" value="Phosphorylase Kinase, domain 1"/>
    <property type="match status" value="1"/>
</dbReference>
<comment type="caution">
    <text evidence="6">The sequence shown here is derived from an EMBL/GenBank/DDBJ whole genome shotgun (WGS) entry which is preliminary data.</text>
</comment>
<evidence type="ECO:0000259" key="4">
    <source>
        <dbReference type="Pfam" id="PF23190"/>
    </source>
</evidence>
<feature type="compositionally biased region" description="Basic and acidic residues" evidence="1">
    <location>
        <begin position="425"/>
        <end position="434"/>
    </location>
</feature>
<feature type="transmembrane region" description="Helical" evidence="2">
    <location>
        <begin position="941"/>
        <end position="960"/>
    </location>
</feature>
<evidence type="ECO:0008006" key="8">
    <source>
        <dbReference type="Google" id="ProtNLM"/>
    </source>
</evidence>
<dbReference type="InterPro" id="IPR056337">
    <property type="entry name" value="LHD_YVC1"/>
</dbReference>
<dbReference type="SUPFAM" id="SSF56112">
    <property type="entry name" value="Protein kinase-like (PK-like)"/>
    <property type="match status" value="1"/>
</dbReference>
<feature type="compositionally biased region" description="Basic and acidic residues" evidence="1">
    <location>
        <begin position="1031"/>
        <end position="1043"/>
    </location>
</feature>
<dbReference type="OrthoDB" id="2373987at2759"/>
<evidence type="ECO:0000313" key="7">
    <source>
        <dbReference type="Proteomes" id="UP000696573"/>
    </source>
</evidence>
<dbReference type="CDD" id="cd05154">
    <property type="entry name" value="ACAD10_11_N-like"/>
    <property type="match status" value="1"/>
</dbReference>
<evidence type="ECO:0000259" key="3">
    <source>
        <dbReference type="Pfam" id="PF01636"/>
    </source>
</evidence>
<sequence>MAGRVRQPIDERAFTAFLSNNVPEIKTPIELKQFGFGQSNPTYQITAADGQRFVMRKKPPGKLLSKTAHKVEREYRIMHALEKTDVPVPRTYCLCEDESVIGTPFYIMEFLDGRIIEDFTLPGVEPEVRREMWRQAVLTLAKLHAVDVREVGLESFGKGSGFYNRQIKTWITICASQSKAVDVETKEPVGQLPHFDETVDFFKNEKWQPRDRATLVHGDFKIDNLVFHKTEPRVIGILDWEMSTVGHPLSDICNFLTNFFTARHAGATPNDTSGFLPGRTPGLPQPDDILGWYSGEAGWDPSPDMGWGMAFNIWRLAAVCQGIAARYAVRQASSEKAKNYVVTQKPLARCAWALAKEARASIHLSSAFGALFLLPFVANILPHYTLIAPHRDALARETAQAACAAMSTRRRIQLVQPDERRPLLTSRDSDRIEGAEGASDPLYSCRPDPHSHLPVYTNIHRIRRDIISVVEDYLSLAQLTDVRINVTVVRPLVDKFYELDDISIVYCLLVNRAQFLEEQASLTNRQNVNWTRATLCELIATRILRRFNEDYEGSEGLLLLSHILVAGFEPFQNAPPQIREEASRNTSWSQRTLPSLEVAILTESKHFLSSTTCQKVVSAIYEGRIIYTPSTFWDIIPDHYKQKPISLYDPRESPLLNQYRLIVPRTRSFLESIQFSILLTLYVCVMIKKRKDEIAFLEVCFAVYAFGWGLDQFATILAHGWNVYTQNLWSFLDVAFILIYSIYMVLRLQGQRTGDLGTAEQAFDVLALGAPVVIPRLAFTLLSDNLIFLSLRSMMADFFALTALSAWCFFGFLLSLLWLGENAHSITKISSWMIYIWFGLDGVGIERSSEFHRFLGPSLMVAFAFLGNTLFLTILVSMLSNTFSTISSNAVAEMQFRRAVLTLEGVKADAVFAYQPPFNILAVFLFLPLKFVVSPRWFHKIHVATVKFINLPVLLLIAIYERRLLWPTHRGNARTQKSFWQRWHLSASTNLRGVFQIPPPEDIFEDIAVDDDLTRHLIRRQFMRQTSSANESRKSQTPSRRDSMFPGIRKRLRGSFAETEEFDGVSARLDSMEKSMMRLEGLVFRLLEREGTAVAENEGMEGSSDGMLTGESTAGFTAEPSFYGATQSEDVSD</sequence>
<dbReference type="AlphaFoldDB" id="A0A9N9YEP2"/>
<dbReference type="InterPro" id="IPR011009">
    <property type="entry name" value="Kinase-like_dom_sf"/>
</dbReference>
<dbReference type="Pfam" id="PF23190">
    <property type="entry name" value="LHD_TRPY1"/>
    <property type="match status" value="1"/>
</dbReference>
<name>A0A9N9YEP2_9HYPO</name>
<dbReference type="InterPro" id="IPR052971">
    <property type="entry name" value="TRP_calcium_channel"/>
</dbReference>
<dbReference type="PANTHER" id="PTHR35859:SF1">
    <property type="entry name" value="NONSELECTIVE CATION CHANNEL PROTEIN"/>
    <property type="match status" value="1"/>
</dbReference>
<dbReference type="InterPro" id="IPR056336">
    <property type="entry name" value="YVC1_C"/>
</dbReference>
<reference evidence="6" key="1">
    <citation type="submission" date="2021-10" db="EMBL/GenBank/DDBJ databases">
        <authorList>
            <person name="Piombo E."/>
        </authorList>
    </citation>
    <scope>NUCLEOTIDE SEQUENCE</scope>
</reference>
<dbReference type="EMBL" id="CABFNQ020000461">
    <property type="protein sequence ID" value="CAH0016268.1"/>
    <property type="molecule type" value="Genomic_DNA"/>
</dbReference>
<keyword evidence="2" id="KW-1133">Transmembrane helix</keyword>
<accession>A0A9N9YEP2</accession>
<feature type="domain" description="Calcium channel YVC1-like C-terminal transmembrane" evidence="5">
    <location>
        <begin position="675"/>
        <end position="967"/>
    </location>
</feature>
<evidence type="ECO:0000259" key="5">
    <source>
        <dbReference type="Pfam" id="PF23317"/>
    </source>
</evidence>
<feature type="transmembrane region" description="Helical" evidence="2">
    <location>
        <begin position="669"/>
        <end position="687"/>
    </location>
</feature>
<feature type="region of interest" description="Disordered" evidence="1">
    <location>
        <begin position="425"/>
        <end position="446"/>
    </location>
</feature>
<dbReference type="InterPro" id="IPR002575">
    <property type="entry name" value="Aminoglycoside_PTrfase"/>
</dbReference>
<dbReference type="PANTHER" id="PTHR35859">
    <property type="entry name" value="NONSELECTIVE CATION CHANNEL PROTEIN"/>
    <property type="match status" value="1"/>
</dbReference>
<dbReference type="Pfam" id="PF01636">
    <property type="entry name" value="APH"/>
    <property type="match status" value="1"/>
</dbReference>
<dbReference type="Gene3D" id="3.90.1200.10">
    <property type="match status" value="1"/>
</dbReference>
<evidence type="ECO:0000256" key="1">
    <source>
        <dbReference type="SAM" id="MobiDB-lite"/>
    </source>
</evidence>
<feature type="compositionally biased region" description="Polar residues" evidence="1">
    <location>
        <begin position="1124"/>
        <end position="1133"/>
    </location>
</feature>
<keyword evidence="2" id="KW-0812">Transmembrane</keyword>